<organism evidence="1 2">
    <name type="scientific">Cryptosporangium minutisporangium</name>
    <dbReference type="NCBI Taxonomy" id="113569"/>
    <lineage>
        <taxon>Bacteria</taxon>
        <taxon>Bacillati</taxon>
        <taxon>Actinomycetota</taxon>
        <taxon>Actinomycetes</taxon>
        <taxon>Cryptosporangiales</taxon>
        <taxon>Cryptosporangiaceae</taxon>
        <taxon>Cryptosporangium</taxon>
    </lineage>
</organism>
<dbReference type="RefSeq" id="WP_345733693.1">
    <property type="nucleotide sequence ID" value="NZ_BAAAYN010000082.1"/>
</dbReference>
<dbReference type="EMBL" id="BAAAYN010000082">
    <property type="protein sequence ID" value="GAA3398312.1"/>
    <property type="molecule type" value="Genomic_DNA"/>
</dbReference>
<keyword evidence="2" id="KW-1185">Reference proteome</keyword>
<sequence>MYVPSHFAVPADRQAELLGRGGFAHLVTPTAEGLVSTPLPLLYDPGRPGRGALLGHVARNNPHWRDLPDTESLAIVTGPDAYVSPGYYATKREHGRVVPTWNYEVLHVHGRLVAHDDVAWLRDLVTRLTDTHEAGRAAPWGVTDAPERFIDGQLRAIVGLELVISRVEAKAKLSQNRSAADQDGVLAGLAASGLPGEAAVAAAMRAVHPGG</sequence>
<dbReference type="PIRSF" id="PIRSF010372">
    <property type="entry name" value="PaiB"/>
    <property type="match status" value="1"/>
</dbReference>
<dbReference type="PANTHER" id="PTHR35802">
    <property type="entry name" value="PROTEASE SYNTHASE AND SPORULATION PROTEIN PAI 2"/>
    <property type="match status" value="1"/>
</dbReference>
<dbReference type="PANTHER" id="PTHR35802:SF1">
    <property type="entry name" value="PROTEASE SYNTHASE AND SPORULATION PROTEIN PAI 2"/>
    <property type="match status" value="1"/>
</dbReference>
<evidence type="ECO:0000313" key="2">
    <source>
        <dbReference type="Proteomes" id="UP001501676"/>
    </source>
</evidence>
<gene>
    <name evidence="1" type="ORF">GCM10020369_81400</name>
</gene>
<dbReference type="SUPFAM" id="SSF50475">
    <property type="entry name" value="FMN-binding split barrel"/>
    <property type="match status" value="1"/>
</dbReference>
<dbReference type="InterPro" id="IPR007396">
    <property type="entry name" value="TR_PAI2-type"/>
</dbReference>
<dbReference type="InterPro" id="IPR012349">
    <property type="entry name" value="Split_barrel_FMN-bd"/>
</dbReference>
<evidence type="ECO:0000313" key="1">
    <source>
        <dbReference type="EMBL" id="GAA3398312.1"/>
    </source>
</evidence>
<dbReference type="Proteomes" id="UP001501676">
    <property type="component" value="Unassembled WGS sequence"/>
</dbReference>
<proteinExistence type="predicted"/>
<comment type="caution">
    <text evidence="1">The sequence shown here is derived from an EMBL/GenBank/DDBJ whole genome shotgun (WGS) entry which is preliminary data.</text>
</comment>
<accession>A0ABP6TDE2</accession>
<dbReference type="Pfam" id="PF04299">
    <property type="entry name" value="FMN_bind_2"/>
    <property type="match status" value="1"/>
</dbReference>
<protein>
    <submittedName>
        <fullName evidence="1">FMN-binding negative transcriptional regulator</fullName>
    </submittedName>
</protein>
<name>A0ABP6TDE2_9ACTN</name>
<reference evidence="2" key="1">
    <citation type="journal article" date="2019" name="Int. J. Syst. Evol. Microbiol.">
        <title>The Global Catalogue of Microorganisms (GCM) 10K type strain sequencing project: providing services to taxonomists for standard genome sequencing and annotation.</title>
        <authorList>
            <consortium name="The Broad Institute Genomics Platform"/>
            <consortium name="The Broad Institute Genome Sequencing Center for Infectious Disease"/>
            <person name="Wu L."/>
            <person name="Ma J."/>
        </authorList>
    </citation>
    <scope>NUCLEOTIDE SEQUENCE [LARGE SCALE GENOMIC DNA]</scope>
    <source>
        <strain evidence="2">JCM 9458</strain>
    </source>
</reference>
<dbReference type="Gene3D" id="2.30.110.10">
    <property type="entry name" value="Electron Transport, Fmn-binding Protein, Chain A"/>
    <property type="match status" value="1"/>
</dbReference>